<organism evidence="2 3">
    <name type="scientific">Taibaiella chishuiensis</name>
    <dbReference type="NCBI Taxonomy" id="1434707"/>
    <lineage>
        <taxon>Bacteria</taxon>
        <taxon>Pseudomonadati</taxon>
        <taxon>Bacteroidota</taxon>
        <taxon>Chitinophagia</taxon>
        <taxon>Chitinophagales</taxon>
        <taxon>Chitinophagaceae</taxon>
        <taxon>Taibaiella</taxon>
    </lineage>
</organism>
<dbReference type="AlphaFoldDB" id="A0A2P8DCA2"/>
<protein>
    <submittedName>
        <fullName evidence="2">Uncharacterized protein DUF4294</fullName>
    </submittedName>
</protein>
<proteinExistence type="predicted"/>
<dbReference type="OrthoDB" id="1491885at2"/>
<evidence type="ECO:0000256" key="1">
    <source>
        <dbReference type="SAM" id="SignalP"/>
    </source>
</evidence>
<feature type="chain" id="PRO_5015178651" evidence="1">
    <location>
        <begin position="24"/>
        <end position="213"/>
    </location>
</feature>
<feature type="signal peptide" evidence="1">
    <location>
        <begin position="1"/>
        <end position="23"/>
    </location>
</feature>
<evidence type="ECO:0000313" key="3">
    <source>
        <dbReference type="Proteomes" id="UP000240572"/>
    </source>
</evidence>
<sequence>MHKHLGTALLLLVLSFLPATGRAQDTSGKNDTILLSAIQVDNQLYPLVFIDNVDVLAAILDPQRKAELARLRYNVYKVYPYAVTAAYVMNSVDKEMAIRTKRKDRKEYLKQIEKEMNARFKNELKDLSMTQGQILVKLINRETGKDCYSLIKELKGGLNARIYQTAAFFFNNDLKRQYDPFNKDRDIETIVQEIEAKNYSRYQMQLQQKRMTN</sequence>
<reference evidence="2 3" key="1">
    <citation type="submission" date="2018-03" db="EMBL/GenBank/DDBJ databases">
        <title>Genomic Encyclopedia of Type Strains, Phase III (KMG-III): the genomes of soil and plant-associated and newly described type strains.</title>
        <authorList>
            <person name="Whitman W."/>
        </authorList>
    </citation>
    <scope>NUCLEOTIDE SEQUENCE [LARGE SCALE GENOMIC DNA]</scope>
    <source>
        <strain evidence="2 3">CGMCC 1.12700</strain>
    </source>
</reference>
<dbReference type="InterPro" id="IPR025636">
    <property type="entry name" value="DUF4294"/>
</dbReference>
<accession>A0A2P8DCA2</accession>
<comment type="caution">
    <text evidence="2">The sequence shown here is derived from an EMBL/GenBank/DDBJ whole genome shotgun (WGS) entry which is preliminary data.</text>
</comment>
<keyword evidence="3" id="KW-1185">Reference proteome</keyword>
<name>A0A2P8DCA2_9BACT</name>
<dbReference type="EMBL" id="PYGD01000001">
    <property type="protein sequence ID" value="PSK94851.1"/>
    <property type="molecule type" value="Genomic_DNA"/>
</dbReference>
<keyword evidence="1" id="KW-0732">Signal</keyword>
<gene>
    <name evidence="2" type="ORF">B0I18_1011014</name>
</gene>
<evidence type="ECO:0000313" key="2">
    <source>
        <dbReference type="EMBL" id="PSK94851.1"/>
    </source>
</evidence>
<dbReference type="Proteomes" id="UP000240572">
    <property type="component" value="Unassembled WGS sequence"/>
</dbReference>
<dbReference type="Pfam" id="PF14127">
    <property type="entry name" value="DUF4294"/>
    <property type="match status" value="1"/>
</dbReference>
<dbReference type="RefSeq" id="WP_106521536.1">
    <property type="nucleotide sequence ID" value="NZ_PYGD01000001.1"/>
</dbReference>